<keyword evidence="6 13" id="KW-0479">Metal-binding</keyword>
<keyword evidence="5 13" id="KW-0436">Ligase</keyword>
<dbReference type="GO" id="GO:0004826">
    <property type="term" value="F:phenylalanine-tRNA ligase activity"/>
    <property type="evidence" value="ECO:0007669"/>
    <property type="project" value="UniProtKB-EC"/>
</dbReference>
<keyword evidence="10 13" id="KW-0648">Protein biosynthesis</keyword>
<dbReference type="InterPro" id="IPR045864">
    <property type="entry name" value="aa-tRNA-synth_II/BPL/LPL"/>
</dbReference>
<dbReference type="SUPFAM" id="SSF46589">
    <property type="entry name" value="tRNA-binding arm"/>
    <property type="match status" value="1"/>
</dbReference>
<comment type="caution">
    <text evidence="15">The sequence shown here is derived from an EMBL/GenBank/DDBJ whole genome shotgun (WGS) entry which is preliminary data.</text>
</comment>
<name>A0ABT1WM09_9LACT</name>
<evidence type="ECO:0000313" key="16">
    <source>
        <dbReference type="Proteomes" id="UP001059480"/>
    </source>
</evidence>
<comment type="subunit">
    <text evidence="3 13">Tetramer of two alpha and two beta subunits.</text>
</comment>
<comment type="catalytic activity">
    <reaction evidence="12 13">
        <text>tRNA(Phe) + L-phenylalanine + ATP = L-phenylalanyl-tRNA(Phe) + AMP + diphosphate + H(+)</text>
        <dbReference type="Rhea" id="RHEA:19413"/>
        <dbReference type="Rhea" id="RHEA-COMP:9668"/>
        <dbReference type="Rhea" id="RHEA-COMP:9699"/>
        <dbReference type="ChEBI" id="CHEBI:15378"/>
        <dbReference type="ChEBI" id="CHEBI:30616"/>
        <dbReference type="ChEBI" id="CHEBI:33019"/>
        <dbReference type="ChEBI" id="CHEBI:58095"/>
        <dbReference type="ChEBI" id="CHEBI:78442"/>
        <dbReference type="ChEBI" id="CHEBI:78531"/>
        <dbReference type="ChEBI" id="CHEBI:456215"/>
        <dbReference type="EC" id="6.1.1.20"/>
    </reaction>
</comment>
<dbReference type="SUPFAM" id="SSF55681">
    <property type="entry name" value="Class II aaRS and biotin synthetases"/>
    <property type="match status" value="1"/>
</dbReference>
<feature type="domain" description="Aminoacyl-transfer RNA synthetases class-II family profile" evidence="14">
    <location>
        <begin position="122"/>
        <end position="326"/>
    </location>
</feature>
<evidence type="ECO:0000256" key="9">
    <source>
        <dbReference type="ARBA" id="ARBA00022842"/>
    </source>
</evidence>
<dbReference type="Pfam" id="PF01409">
    <property type="entry name" value="tRNA-synt_2d"/>
    <property type="match status" value="1"/>
</dbReference>
<keyword evidence="7 13" id="KW-0547">Nucleotide-binding</keyword>
<dbReference type="InterPro" id="IPR006195">
    <property type="entry name" value="aa-tRNA-synth_II"/>
</dbReference>
<dbReference type="NCBIfam" id="TIGR00468">
    <property type="entry name" value="pheS"/>
    <property type="match status" value="1"/>
</dbReference>
<dbReference type="EMBL" id="JANHNZ010000001">
    <property type="protein sequence ID" value="MCQ9209299.1"/>
    <property type="molecule type" value="Genomic_DNA"/>
</dbReference>
<dbReference type="PANTHER" id="PTHR11538:SF41">
    <property type="entry name" value="PHENYLALANINE--TRNA LIGASE, MITOCHONDRIAL"/>
    <property type="match status" value="1"/>
</dbReference>
<evidence type="ECO:0000256" key="3">
    <source>
        <dbReference type="ARBA" id="ARBA00011209"/>
    </source>
</evidence>
<reference evidence="15" key="2">
    <citation type="journal article" date="2023" name="Curr. Microbiol.">
        <title>Granulicatella seriolae sp. nov., a Novel Facultative Anaerobe Isolated from Yellowtail Marine Fish.</title>
        <authorList>
            <person name="Lee M."/>
            <person name="Choi Y.J."/>
            <person name="Farooq A."/>
            <person name="Jeong J.B."/>
            <person name="Jung M.Y."/>
        </authorList>
    </citation>
    <scope>NUCLEOTIDE SEQUENCE</scope>
    <source>
        <strain evidence="15">S8</strain>
    </source>
</reference>
<feature type="binding site" evidence="13">
    <location>
        <position position="262"/>
    </location>
    <ligand>
        <name>Mg(2+)</name>
        <dbReference type="ChEBI" id="CHEBI:18420"/>
        <note>shared with beta subunit</note>
    </ligand>
</feature>
<evidence type="ECO:0000256" key="13">
    <source>
        <dbReference type="HAMAP-Rule" id="MF_00281"/>
    </source>
</evidence>
<dbReference type="HAMAP" id="MF_00281">
    <property type="entry name" value="Phe_tRNA_synth_alpha1"/>
    <property type="match status" value="1"/>
</dbReference>
<evidence type="ECO:0000313" key="15">
    <source>
        <dbReference type="EMBL" id="MCQ9209299.1"/>
    </source>
</evidence>
<keyword evidence="9 13" id="KW-0460">Magnesium</keyword>
<sequence length="351" mass="39144">MSLQVMKDDFLAIQEQALTAIATASDLQGLEQVRIQYLGKKGPITEILRNVKNLDPSERPQVGALANELRKRIEEELSKAKESLEAAALLQALEDEKIDVTLPGRPLVSGTSHVLAQVSDLVEDFFIGLGYQVVEGPEVESDHYNFEMMNLPKDHPARDMQDTFYITQDYLLRTQTSPVQARTMEKHDFTKGPLKMISPGRVFRRDNDDATHSHQFYQVEGLVVDKNITMADLIGTLEAFSKHLFGEDREVRLRPSYFPFTEPSLEVDISCFKCGGQGCSVCKGSGWIEILGSGMVHPNVLEAAGVDSSVYGGFAFGLGQDRVAMLKYGIEDIRALYTNDIRFLSQFTGKE</sequence>
<dbReference type="PROSITE" id="PS50862">
    <property type="entry name" value="AA_TRNA_LIGASE_II"/>
    <property type="match status" value="1"/>
</dbReference>
<dbReference type="PANTHER" id="PTHR11538">
    <property type="entry name" value="PHENYLALANYL-TRNA SYNTHETASE"/>
    <property type="match status" value="1"/>
</dbReference>
<keyword evidence="11 13" id="KW-0030">Aminoacyl-tRNA synthetase</keyword>
<reference evidence="15" key="1">
    <citation type="submission" date="2022-07" db="EMBL/GenBank/DDBJ databases">
        <authorList>
            <person name="Jung M.-Y."/>
            <person name="Lee M."/>
        </authorList>
    </citation>
    <scope>NUCLEOTIDE SEQUENCE</scope>
    <source>
        <strain evidence="15">S8</strain>
    </source>
</reference>
<evidence type="ECO:0000256" key="8">
    <source>
        <dbReference type="ARBA" id="ARBA00022840"/>
    </source>
</evidence>
<evidence type="ECO:0000256" key="10">
    <source>
        <dbReference type="ARBA" id="ARBA00022917"/>
    </source>
</evidence>
<evidence type="ECO:0000256" key="7">
    <source>
        <dbReference type="ARBA" id="ARBA00022741"/>
    </source>
</evidence>
<evidence type="ECO:0000259" key="14">
    <source>
        <dbReference type="PROSITE" id="PS50862"/>
    </source>
</evidence>
<dbReference type="InterPro" id="IPR002319">
    <property type="entry name" value="Phenylalanyl-tRNA_Synthase"/>
</dbReference>
<accession>A0ABT1WM09</accession>
<evidence type="ECO:0000256" key="1">
    <source>
        <dbReference type="ARBA" id="ARBA00004496"/>
    </source>
</evidence>
<keyword evidence="4 13" id="KW-0963">Cytoplasm</keyword>
<keyword evidence="8 13" id="KW-0067">ATP-binding</keyword>
<gene>
    <name evidence="13 15" type="primary">pheS</name>
    <name evidence="15" type="ORF">NPA36_01790</name>
</gene>
<dbReference type="Gene3D" id="3.30.930.10">
    <property type="entry name" value="Bira Bifunctional Protein, Domain 2"/>
    <property type="match status" value="1"/>
</dbReference>
<evidence type="ECO:0000256" key="5">
    <source>
        <dbReference type="ARBA" id="ARBA00022598"/>
    </source>
</evidence>
<evidence type="ECO:0000256" key="2">
    <source>
        <dbReference type="ARBA" id="ARBA00010207"/>
    </source>
</evidence>
<dbReference type="InterPro" id="IPR004188">
    <property type="entry name" value="Phe-tRNA_ligase_II_N"/>
</dbReference>
<proteinExistence type="inferred from homology"/>
<dbReference type="InterPro" id="IPR010978">
    <property type="entry name" value="tRNA-bd_arm"/>
</dbReference>
<comment type="cofactor">
    <cofactor evidence="13">
        <name>Mg(2+)</name>
        <dbReference type="ChEBI" id="CHEBI:18420"/>
    </cofactor>
    <text evidence="13">Binds 2 magnesium ions per tetramer.</text>
</comment>
<comment type="similarity">
    <text evidence="2 13">Belongs to the class-II aminoacyl-tRNA synthetase family. Phe-tRNA synthetase alpha subunit type 1 subfamily.</text>
</comment>
<evidence type="ECO:0000256" key="4">
    <source>
        <dbReference type="ARBA" id="ARBA00022490"/>
    </source>
</evidence>
<dbReference type="CDD" id="cd00496">
    <property type="entry name" value="PheRS_alpha_core"/>
    <property type="match status" value="1"/>
</dbReference>
<dbReference type="EC" id="6.1.1.20" evidence="13"/>
<organism evidence="15 16">
    <name type="scientific">Granulicatella seriolae</name>
    <dbReference type="NCBI Taxonomy" id="2967226"/>
    <lineage>
        <taxon>Bacteria</taxon>
        <taxon>Bacillati</taxon>
        <taxon>Bacillota</taxon>
        <taxon>Bacilli</taxon>
        <taxon>Lactobacillales</taxon>
        <taxon>Carnobacteriaceae</taxon>
        <taxon>Granulicatella</taxon>
    </lineage>
</organism>
<dbReference type="RefSeq" id="WP_256944404.1">
    <property type="nucleotide sequence ID" value="NZ_JANHNZ010000001.1"/>
</dbReference>
<protein>
    <recommendedName>
        <fullName evidence="13">Phenylalanine--tRNA ligase alpha subunit</fullName>
        <ecNumber evidence="13">6.1.1.20</ecNumber>
    </recommendedName>
    <alternativeName>
        <fullName evidence="13">Phenylalanyl-tRNA synthetase alpha subunit</fullName>
        <shortName evidence="13">PheRS</shortName>
    </alternativeName>
</protein>
<dbReference type="Proteomes" id="UP001059480">
    <property type="component" value="Unassembled WGS sequence"/>
</dbReference>
<keyword evidence="16" id="KW-1185">Reference proteome</keyword>
<evidence type="ECO:0000256" key="6">
    <source>
        <dbReference type="ARBA" id="ARBA00022723"/>
    </source>
</evidence>
<dbReference type="InterPro" id="IPR004529">
    <property type="entry name" value="Phe-tRNA-synth_IIc_asu"/>
</dbReference>
<dbReference type="InterPro" id="IPR022911">
    <property type="entry name" value="Phe_tRNA_ligase_alpha1_bac"/>
</dbReference>
<evidence type="ECO:0000256" key="12">
    <source>
        <dbReference type="ARBA" id="ARBA00049255"/>
    </source>
</evidence>
<evidence type="ECO:0000256" key="11">
    <source>
        <dbReference type="ARBA" id="ARBA00023146"/>
    </source>
</evidence>
<dbReference type="Pfam" id="PF02912">
    <property type="entry name" value="Phe_tRNA-synt_N"/>
    <property type="match status" value="1"/>
</dbReference>
<comment type="subcellular location">
    <subcellularLocation>
        <location evidence="1 13">Cytoplasm</location>
    </subcellularLocation>
</comment>
<reference evidence="15" key="3">
    <citation type="journal article" date="2023" name="Microbiol. Resour. Announc.">
        <title>Draft Genome Sequence of Granulicatella sp. Strain S8, Isolated from a Marine Fish, Seriola quinqueradiata.</title>
        <authorList>
            <person name="Lee M."/>
            <person name="Farooq A."/>
            <person name="Jeong J.B."/>
            <person name="Jung M.Y."/>
        </authorList>
    </citation>
    <scope>NUCLEOTIDE SEQUENCE</scope>
    <source>
        <strain evidence="15">S8</strain>
    </source>
</reference>